<comment type="caution">
    <text evidence="4">The sequence shown here is derived from an EMBL/GenBank/DDBJ whole genome shotgun (WGS) entry which is preliminary data.</text>
</comment>
<dbReference type="Proteomes" id="UP000321085">
    <property type="component" value="Unassembled WGS sequence"/>
</dbReference>
<feature type="domain" description="CBS" evidence="3">
    <location>
        <begin position="83"/>
        <end position="139"/>
    </location>
</feature>
<sequence length="150" mass="16615">MRLREANMIVNRILSIKGNNVVSIEPDRTLGEAAKLLSDRKIGALLVCDDRQPVSGIVSERDIVRAISDHGAQALSEPVSRFMTERVVTCTTKTQINDIMEIMTREKFRHVPVVENGSLMGIVSIGDVVKLRLEEIEAEAQAIKEYIATA</sequence>
<keyword evidence="5" id="KW-1185">Reference proteome</keyword>
<dbReference type="InterPro" id="IPR044725">
    <property type="entry name" value="CBSX3_CBS_dom"/>
</dbReference>
<dbReference type="PROSITE" id="PS51371">
    <property type="entry name" value="CBS"/>
    <property type="match status" value="2"/>
</dbReference>
<dbReference type="EMBL" id="BJYU01000060">
    <property type="protein sequence ID" value="GEO16260.1"/>
    <property type="molecule type" value="Genomic_DNA"/>
</dbReference>
<evidence type="ECO:0000313" key="4">
    <source>
        <dbReference type="EMBL" id="GEO16260.1"/>
    </source>
</evidence>
<dbReference type="Pfam" id="PF00571">
    <property type="entry name" value="CBS"/>
    <property type="match status" value="2"/>
</dbReference>
<evidence type="ECO:0000313" key="5">
    <source>
        <dbReference type="Proteomes" id="UP000321085"/>
    </source>
</evidence>
<dbReference type="Gene3D" id="3.10.580.10">
    <property type="entry name" value="CBS-domain"/>
    <property type="match status" value="1"/>
</dbReference>
<proteinExistence type="predicted"/>
<reference evidence="4 5" key="1">
    <citation type="submission" date="2019-07" db="EMBL/GenBank/DDBJ databases">
        <title>Whole genome shotgun sequence of Microvirga aerophila NBRC 106136.</title>
        <authorList>
            <person name="Hosoyama A."/>
            <person name="Uohara A."/>
            <person name="Ohji S."/>
            <person name="Ichikawa N."/>
        </authorList>
    </citation>
    <scope>NUCLEOTIDE SEQUENCE [LARGE SCALE GENOMIC DNA]</scope>
    <source>
        <strain evidence="4 5">NBRC 106136</strain>
    </source>
</reference>
<dbReference type="CDD" id="cd04623">
    <property type="entry name" value="CBS_pair_bac_euk"/>
    <property type="match status" value="1"/>
</dbReference>
<gene>
    <name evidence="4" type="ORF">MAE02_39560</name>
</gene>
<dbReference type="PANTHER" id="PTHR43080:SF2">
    <property type="entry name" value="CBS DOMAIN-CONTAINING PROTEIN"/>
    <property type="match status" value="1"/>
</dbReference>
<accession>A0A512BWC7</accession>
<dbReference type="InterPro" id="IPR046342">
    <property type="entry name" value="CBS_dom_sf"/>
</dbReference>
<dbReference type="AlphaFoldDB" id="A0A512BWC7"/>
<protein>
    <submittedName>
        <fullName evidence="4">Inosine-5-monophosphate dehydrogenase</fullName>
    </submittedName>
</protein>
<dbReference type="SMART" id="SM00116">
    <property type="entry name" value="CBS"/>
    <property type="match status" value="2"/>
</dbReference>
<organism evidence="4 5">
    <name type="scientific">Microvirga aerophila</name>
    <dbReference type="NCBI Taxonomy" id="670291"/>
    <lineage>
        <taxon>Bacteria</taxon>
        <taxon>Pseudomonadati</taxon>
        <taxon>Pseudomonadota</taxon>
        <taxon>Alphaproteobacteria</taxon>
        <taxon>Hyphomicrobiales</taxon>
        <taxon>Methylobacteriaceae</taxon>
        <taxon>Microvirga</taxon>
    </lineage>
</organism>
<evidence type="ECO:0000256" key="2">
    <source>
        <dbReference type="PROSITE-ProRule" id="PRU00703"/>
    </source>
</evidence>
<feature type="domain" description="CBS" evidence="3">
    <location>
        <begin position="15"/>
        <end position="75"/>
    </location>
</feature>
<dbReference type="PANTHER" id="PTHR43080">
    <property type="entry name" value="CBS DOMAIN-CONTAINING PROTEIN CBSX3, MITOCHONDRIAL"/>
    <property type="match status" value="1"/>
</dbReference>
<dbReference type="SUPFAM" id="SSF54631">
    <property type="entry name" value="CBS-domain pair"/>
    <property type="match status" value="1"/>
</dbReference>
<dbReference type="InterPro" id="IPR051257">
    <property type="entry name" value="Diverse_CBS-Domain"/>
</dbReference>
<name>A0A512BWC7_9HYPH</name>
<evidence type="ECO:0000259" key="3">
    <source>
        <dbReference type="PROSITE" id="PS51371"/>
    </source>
</evidence>
<keyword evidence="1 2" id="KW-0129">CBS domain</keyword>
<dbReference type="InterPro" id="IPR000644">
    <property type="entry name" value="CBS_dom"/>
</dbReference>
<evidence type="ECO:0000256" key="1">
    <source>
        <dbReference type="ARBA" id="ARBA00023122"/>
    </source>
</evidence>